<protein>
    <submittedName>
        <fullName evidence="1">Uncharacterized protein</fullName>
    </submittedName>
</protein>
<dbReference type="EMBL" id="NEVH01017534">
    <property type="protein sequence ID" value="PNF24110.1"/>
    <property type="molecule type" value="Genomic_DNA"/>
</dbReference>
<dbReference type="InParanoid" id="A0A2J7Q694"/>
<name>A0A2J7Q694_9NEOP</name>
<sequence length="79" mass="9236">MKNECAKLRQKFQKYEGLPPDLAKAQELLAQLKQKSIHVDQQIQTQLVKHRQLTASLMSVPRQQASWDLRQPKDEPRNT</sequence>
<gene>
    <name evidence="1" type="ORF">B7P43_G03243</name>
</gene>
<comment type="caution">
    <text evidence="1">The sequence shown here is derived from an EMBL/GenBank/DDBJ whole genome shotgun (WGS) entry which is preliminary data.</text>
</comment>
<reference evidence="1 2" key="1">
    <citation type="submission" date="2017-12" db="EMBL/GenBank/DDBJ databases">
        <title>Hemimetabolous genomes reveal molecular basis of termite eusociality.</title>
        <authorList>
            <person name="Harrison M.C."/>
            <person name="Jongepier E."/>
            <person name="Robertson H.M."/>
            <person name="Arning N."/>
            <person name="Bitard-Feildel T."/>
            <person name="Chao H."/>
            <person name="Childers C.P."/>
            <person name="Dinh H."/>
            <person name="Doddapaneni H."/>
            <person name="Dugan S."/>
            <person name="Gowin J."/>
            <person name="Greiner C."/>
            <person name="Han Y."/>
            <person name="Hu H."/>
            <person name="Hughes D.S.T."/>
            <person name="Huylmans A.-K."/>
            <person name="Kemena C."/>
            <person name="Kremer L.P.M."/>
            <person name="Lee S.L."/>
            <person name="Lopez-Ezquerra A."/>
            <person name="Mallet L."/>
            <person name="Monroy-Kuhn J.M."/>
            <person name="Moser A."/>
            <person name="Murali S.C."/>
            <person name="Muzny D.M."/>
            <person name="Otani S."/>
            <person name="Piulachs M.-D."/>
            <person name="Poelchau M."/>
            <person name="Qu J."/>
            <person name="Schaub F."/>
            <person name="Wada-Katsumata A."/>
            <person name="Worley K.C."/>
            <person name="Xie Q."/>
            <person name="Ylla G."/>
            <person name="Poulsen M."/>
            <person name="Gibbs R.A."/>
            <person name="Schal C."/>
            <person name="Richards S."/>
            <person name="Belles X."/>
            <person name="Korb J."/>
            <person name="Bornberg-Bauer E."/>
        </authorList>
    </citation>
    <scope>NUCLEOTIDE SEQUENCE [LARGE SCALE GENOMIC DNA]</scope>
    <source>
        <tissue evidence="1">Whole body</tissue>
    </source>
</reference>
<keyword evidence="2" id="KW-1185">Reference proteome</keyword>
<accession>A0A2J7Q694</accession>
<dbReference type="OrthoDB" id="8185744at2759"/>
<dbReference type="AlphaFoldDB" id="A0A2J7Q694"/>
<proteinExistence type="predicted"/>
<organism evidence="1 2">
    <name type="scientific">Cryptotermes secundus</name>
    <dbReference type="NCBI Taxonomy" id="105785"/>
    <lineage>
        <taxon>Eukaryota</taxon>
        <taxon>Metazoa</taxon>
        <taxon>Ecdysozoa</taxon>
        <taxon>Arthropoda</taxon>
        <taxon>Hexapoda</taxon>
        <taxon>Insecta</taxon>
        <taxon>Pterygota</taxon>
        <taxon>Neoptera</taxon>
        <taxon>Polyneoptera</taxon>
        <taxon>Dictyoptera</taxon>
        <taxon>Blattodea</taxon>
        <taxon>Blattoidea</taxon>
        <taxon>Termitoidae</taxon>
        <taxon>Kalotermitidae</taxon>
        <taxon>Cryptotermitinae</taxon>
        <taxon>Cryptotermes</taxon>
    </lineage>
</organism>
<evidence type="ECO:0000313" key="1">
    <source>
        <dbReference type="EMBL" id="PNF24110.1"/>
    </source>
</evidence>
<dbReference type="Proteomes" id="UP000235965">
    <property type="component" value="Unassembled WGS sequence"/>
</dbReference>
<evidence type="ECO:0000313" key="2">
    <source>
        <dbReference type="Proteomes" id="UP000235965"/>
    </source>
</evidence>